<reference evidence="4" key="1">
    <citation type="journal article" date="2014" name="Int. J. Syst. Evol. Microbiol.">
        <title>Complete genome sequence of Corynebacterium casei LMG S-19264T (=DSM 44701T), isolated from a smear-ripened cheese.</title>
        <authorList>
            <consortium name="US DOE Joint Genome Institute (JGI-PGF)"/>
            <person name="Walter F."/>
            <person name="Albersmeier A."/>
            <person name="Kalinowski J."/>
            <person name="Ruckert C."/>
        </authorList>
    </citation>
    <scope>NUCLEOTIDE SEQUENCE</scope>
    <source>
        <strain evidence="4">VKM Ac-1958</strain>
    </source>
</reference>
<evidence type="ECO:0000256" key="1">
    <source>
        <dbReference type="ARBA" id="ARBA00022490"/>
    </source>
</evidence>
<evidence type="ECO:0008006" key="6">
    <source>
        <dbReference type="Google" id="ProtNLM"/>
    </source>
</evidence>
<keyword evidence="3" id="KW-0810">Translation regulation</keyword>
<keyword evidence="5" id="KW-1185">Reference proteome</keyword>
<dbReference type="PANTHER" id="PTHR39190">
    <property type="entry name" value="FLAGELLAR ASSEMBLY FACTOR FLIW"/>
    <property type="match status" value="1"/>
</dbReference>
<evidence type="ECO:0000313" key="5">
    <source>
        <dbReference type="Proteomes" id="UP001142325"/>
    </source>
</evidence>
<dbReference type="InterPro" id="IPR024046">
    <property type="entry name" value="Flagellar_assmbl_FliW_dom_sf"/>
</dbReference>
<dbReference type="EMBL" id="BSET01000001">
    <property type="protein sequence ID" value="GLK01640.1"/>
    <property type="molecule type" value="Genomic_DNA"/>
</dbReference>
<dbReference type="PANTHER" id="PTHR39190:SF1">
    <property type="entry name" value="FLAGELLAR ASSEMBLY FACTOR FLIW"/>
    <property type="match status" value="1"/>
</dbReference>
<dbReference type="GO" id="GO:0006417">
    <property type="term" value="P:regulation of translation"/>
    <property type="evidence" value="ECO:0007669"/>
    <property type="project" value="UniProtKB-KW"/>
</dbReference>
<accession>A0A9W6M896</accession>
<dbReference type="AlphaFoldDB" id="A0A9W6M896"/>
<comment type="caution">
    <text evidence="4">The sequence shown here is derived from an EMBL/GenBank/DDBJ whole genome shotgun (WGS) entry which is preliminary data.</text>
</comment>
<evidence type="ECO:0000313" key="4">
    <source>
        <dbReference type="EMBL" id="GLK01640.1"/>
    </source>
</evidence>
<organism evidence="4 5">
    <name type="scientific">Microbacterium keratanolyticum</name>
    <dbReference type="NCBI Taxonomy" id="67574"/>
    <lineage>
        <taxon>Bacteria</taxon>
        <taxon>Bacillati</taxon>
        <taxon>Actinomycetota</taxon>
        <taxon>Actinomycetes</taxon>
        <taxon>Micrococcales</taxon>
        <taxon>Microbacteriaceae</taxon>
        <taxon>Microbacterium</taxon>
    </lineage>
</organism>
<keyword evidence="1" id="KW-0963">Cytoplasm</keyword>
<protein>
    <recommendedName>
        <fullName evidence="6">Flagellar assembly factor FliW</fullName>
    </recommendedName>
</protein>
<dbReference type="InterPro" id="IPR003775">
    <property type="entry name" value="Flagellar_assembly_factor_FliW"/>
</dbReference>
<dbReference type="SUPFAM" id="SSF141457">
    <property type="entry name" value="BH3618-like"/>
    <property type="match status" value="1"/>
</dbReference>
<gene>
    <name evidence="4" type="ORF">GCM10017596_13550</name>
</gene>
<dbReference type="Pfam" id="PF02623">
    <property type="entry name" value="FliW"/>
    <property type="match status" value="1"/>
</dbReference>
<evidence type="ECO:0000256" key="2">
    <source>
        <dbReference type="ARBA" id="ARBA00022795"/>
    </source>
</evidence>
<dbReference type="GO" id="GO:0044780">
    <property type="term" value="P:bacterial-type flagellum assembly"/>
    <property type="evidence" value="ECO:0007669"/>
    <property type="project" value="InterPro"/>
</dbReference>
<sequence>MTVALNVAFVASPPGLSPYTAFTLDPIEGADGLYALRSQEQDDVRLYVLDQTGGRSGYAPHVGGTIRAEIGAEDPEDVRLFVVVNPTESGVFVNLRAPIIMHRESGRASQIILEDESYSFREPLTA</sequence>
<dbReference type="Gene3D" id="2.30.290.10">
    <property type="entry name" value="BH3618-like"/>
    <property type="match status" value="1"/>
</dbReference>
<dbReference type="RefSeq" id="WP_204939270.1">
    <property type="nucleotide sequence ID" value="NZ_BAAAUM010000001.1"/>
</dbReference>
<evidence type="ECO:0000256" key="3">
    <source>
        <dbReference type="ARBA" id="ARBA00022845"/>
    </source>
</evidence>
<dbReference type="Proteomes" id="UP001142325">
    <property type="component" value="Unassembled WGS sequence"/>
</dbReference>
<proteinExistence type="predicted"/>
<reference evidence="4" key="2">
    <citation type="submission" date="2023-01" db="EMBL/GenBank/DDBJ databases">
        <authorList>
            <person name="Sun Q."/>
            <person name="Evtushenko L."/>
        </authorList>
    </citation>
    <scope>NUCLEOTIDE SEQUENCE</scope>
    <source>
        <strain evidence="4">VKM Ac-1958</strain>
    </source>
</reference>
<name>A0A9W6M896_9MICO</name>
<keyword evidence="2" id="KW-1005">Bacterial flagellum biogenesis</keyword>